<feature type="compositionally biased region" description="Basic and acidic residues" evidence="5">
    <location>
        <begin position="607"/>
        <end position="622"/>
    </location>
</feature>
<comment type="caution">
    <text evidence="7">The sequence shown here is derived from an EMBL/GenBank/DDBJ whole genome shotgun (WGS) entry which is preliminary data.</text>
</comment>
<dbReference type="PANTHER" id="PTHR15107">
    <property type="entry name" value="RETINOBLASTOMA BINDING PROTEIN 8"/>
    <property type="match status" value="1"/>
</dbReference>
<evidence type="ECO:0000256" key="4">
    <source>
        <dbReference type="SAM" id="Coils"/>
    </source>
</evidence>
<evidence type="ECO:0000256" key="1">
    <source>
        <dbReference type="ARBA" id="ARBA00004123"/>
    </source>
</evidence>
<keyword evidence="7" id="KW-0540">Nuclease</keyword>
<feature type="compositionally biased region" description="Polar residues" evidence="5">
    <location>
        <begin position="440"/>
        <end position="459"/>
    </location>
</feature>
<evidence type="ECO:0000256" key="5">
    <source>
        <dbReference type="SAM" id="MobiDB-lite"/>
    </source>
</evidence>
<evidence type="ECO:0000256" key="3">
    <source>
        <dbReference type="ARBA" id="ARBA00023242"/>
    </source>
</evidence>
<dbReference type="PANTHER" id="PTHR15107:SF0">
    <property type="entry name" value="DNA ENDONUCLEASE ACTIVATOR CTP1 C-TERMINAL DOMAIN-CONTAINING PROTEIN"/>
    <property type="match status" value="1"/>
</dbReference>
<feature type="compositionally biased region" description="Polar residues" evidence="5">
    <location>
        <begin position="387"/>
        <end position="406"/>
    </location>
</feature>
<dbReference type="GO" id="GO:0003684">
    <property type="term" value="F:damaged DNA binding"/>
    <property type="evidence" value="ECO:0007669"/>
    <property type="project" value="TreeGrafter"/>
</dbReference>
<proteinExistence type="predicted"/>
<name>A0AA39XMC5_9PEZI</name>
<evidence type="ECO:0000313" key="7">
    <source>
        <dbReference type="EMBL" id="KAK0635892.1"/>
    </source>
</evidence>
<evidence type="ECO:0000256" key="2">
    <source>
        <dbReference type="ARBA" id="ARBA00022763"/>
    </source>
</evidence>
<feature type="compositionally biased region" description="Polar residues" evidence="5">
    <location>
        <begin position="248"/>
        <end position="261"/>
    </location>
</feature>
<dbReference type="Proteomes" id="UP001174934">
    <property type="component" value="Unassembled WGS sequence"/>
</dbReference>
<keyword evidence="3" id="KW-0539">Nucleus</keyword>
<dbReference type="EMBL" id="JAULSR010000001">
    <property type="protein sequence ID" value="KAK0635892.1"/>
    <property type="molecule type" value="Genomic_DNA"/>
</dbReference>
<keyword evidence="4" id="KW-0175">Coiled coil</keyword>
<keyword evidence="7" id="KW-0255">Endonuclease</keyword>
<feature type="compositionally biased region" description="Basic and acidic residues" evidence="5">
    <location>
        <begin position="262"/>
        <end position="271"/>
    </location>
</feature>
<keyword evidence="7" id="KW-0378">Hydrolase</keyword>
<evidence type="ECO:0000259" key="6">
    <source>
        <dbReference type="Pfam" id="PF08573"/>
    </source>
</evidence>
<feature type="coiled-coil region" evidence="4">
    <location>
        <begin position="136"/>
        <end position="191"/>
    </location>
</feature>
<dbReference type="InterPro" id="IPR013882">
    <property type="entry name" value="Ctp1_C"/>
</dbReference>
<gene>
    <name evidence="7" type="ORF">B0T17DRAFT_587235</name>
</gene>
<feature type="region of interest" description="Disordered" evidence="5">
    <location>
        <begin position="432"/>
        <end position="467"/>
    </location>
</feature>
<dbReference type="GO" id="GO:0004519">
    <property type="term" value="F:endonuclease activity"/>
    <property type="evidence" value="ECO:0007669"/>
    <property type="project" value="UniProtKB-KW"/>
</dbReference>
<dbReference type="Pfam" id="PF08573">
    <property type="entry name" value="SAE2"/>
    <property type="match status" value="1"/>
</dbReference>
<feature type="region of interest" description="Disordered" evidence="5">
    <location>
        <begin position="586"/>
        <end position="622"/>
    </location>
</feature>
<feature type="region of interest" description="Disordered" evidence="5">
    <location>
        <begin position="242"/>
        <end position="277"/>
    </location>
</feature>
<protein>
    <submittedName>
        <fullName evidence="7">DNA repair protein endonuclease SAE2/CtIP C-terminus-domain-containing protein</fullName>
    </submittedName>
</protein>
<dbReference type="GO" id="GO:0005634">
    <property type="term" value="C:nucleus"/>
    <property type="evidence" value="ECO:0007669"/>
    <property type="project" value="UniProtKB-SubCell"/>
</dbReference>
<feature type="region of interest" description="Disordered" evidence="5">
    <location>
        <begin position="387"/>
        <end position="419"/>
    </location>
</feature>
<sequence>MGYWDQRGRPAIMAAVEDACDAIAVELATEEVERLRAGAAKADQLGQENRLLSQQLDELRKNQKQMIPTPMPVDEPSSSHQDAAVASCITPPMPCRQAVQLSARPALAEITPNKPIDPTHTASIFEQGDPNWEIAYHKIANRYKSLEEAYQNIQKKARKFRDERGQWIKYAEKLEAKVQKLEERVLSSAAVAVDELRIRRIPENLQADDEPGAAQLVSSFISNPEASSRPRLHKDVVAQTRRFKRAASTPSDVPTQSTSQAETEHVPHLAGEDTSDESDMLPPLPQTIVTEQQAVVKQEPPSDGPVVVSARSLHKRKNIGGGRQLPPARRIKSEHFSSDPVVTGEALTFSPHESLDLDAGQGKMPTPKKQRHVDIQTPDNEVANAAGMQQQQRYAASVMPESNSKPSKTHSSRKTDLSPGWCLETAVADVAEDGSIKPPGTTSKTKQTGRLQTLLSPNTPAGDLPSPLRERPPAQLRLEDFKINPRFNNGHSHAFSEVVRGKADRAGLAGCTDPKCCGKTFGAIARSELDAGGPAILSRAADIKLLEDFLGDEAYKLVVMTPQEKQDTWLEAKTQDLANRYGKHRHRFARRPSPPGYWDPDFPTTQEVKDRKEEGEREERGLVEERWREAMRGGRALDGVMGGIG</sequence>
<keyword evidence="2" id="KW-0227">DNA damage</keyword>
<comment type="subcellular location">
    <subcellularLocation>
        <location evidence="1">Nucleus</location>
    </subcellularLocation>
</comment>
<evidence type="ECO:0000313" key="8">
    <source>
        <dbReference type="Proteomes" id="UP001174934"/>
    </source>
</evidence>
<keyword evidence="8" id="KW-1185">Reference proteome</keyword>
<dbReference type="AlphaFoldDB" id="A0AA39XMC5"/>
<dbReference type="InterPro" id="IPR033316">
    <property type="entry name" value="RBBP8-like"/>
</dbReference>
<accession>A0AA39XMC5</accession>
<dbReference type="GO" id="GO:0010792">
    <property type="term" value="P:DNA double-strand break processing involved in repair via single-strand annealing"/>
    <property type="evidence" value="ECO:0007669"/>
    <property type="project" value="TreeGrafter"/>
</dbReference>
<feature type="domain" description="DNA endonuclease activator Ctp1 C-terminal" evidence="6">
    <location>
        <begin position="494"/>
        <end position="607"/>
    </location>
</feature>
<organism evidence="7 8">
    <name type="scientific">Bombardia bombarda</name>
    <dbReference type="NCBI Taxonomy" id="252184"/>
    <lineage>
        <taxon>Eukaryota</taxon>
        <taxon>Fungi</taxon>
        <taxon>Dikarya</taxon>
        <taxon>Ascomycota</taxon>
        <taxon>Pezizomycotina</taxon>
        <taxon>Sordariomycetes</taxon>
        <taxon>Sordariomycetidae</taxon>
        <taxon>Sordariales</taxon>
        <taxon>Lasiosphaeriaceae</taxon>
        <taxon>Bombardia</taxon>
    </lineage>
</organism>
<reference evidence="7" key="1">
    <citation type="submission" date="2023-06" db="EMBL/GenBank/DDBJ databases">
        <title>Genome-scale phylogeny and comparative genomics of the fungal order Sordariales.</title>
        <authorList>
            <consortium name="Lawrence Berkeley National Laboratory"/>
            <person name="Hensen N."/>
            <person name="Bonometti L."/>
            <person name="Westerberg I."/>
            <person name="Brannstrom I.O."/>
            <person name="Guillou S."/>
            <person name="Cros-Aarteil S."/>
            <person name="Calhoun S."/>
            <person name="Haridas S."/>
            <person name="Kuo A."/>
            <person name="Mondo S."/>
            <person name="Pangilinan J."/>
            <person name="Riley R."/>
            <person name="LaButti K."/>
            <person name="Andreopoulos B."/>
            <person name="Lipzen A."/>
            <person name="Chen C."/>
            <person name="Yanf M."/>
            <person name="Daum C."/>
            <person name="Ng V."/>
            <person name="Clum A."/>
            <person name="Steindorff A."/>
            <person name="Ohm R."/>
            <person name="Martin F."/>
            <person name="Silar P."/>
            <person name="Natvig D."/>
            <person name="Lalanne C."/>
            <person name="Gautier V."/>
            <person name="Ament-velasquez S.L."/>
            <person name="Kruys A."/>
            <person name="Hutchinson M.I."/>
            <person name="Powell A.J."/>
            <person name="Barry K."/>
            <person name="Miller A.N."/>
            <person name="Grigoriev I.V."/>
            <person name="Debuchy R."/>
            <person name="Gladieux P."/>
            <person name="Thoren M.H."/>
            <person name="Johannesson H."/>
        </authorList>
    </citation>
    <scope>NUCLEOTIDE SEQUENCE</scope>
    <source>
        <strain evidence="7">SMH3391-2</strain>
    </source>
</reference>